<dbReference type="Proteomes" id="UP000243342">
    <property type="component" value="Unassembled WGS sequence"/>
</dbReference>
<evidence type="ECO:0000259" key="4">
    <source>
        <dbReference type="PROSITE" id="PS51077"/>
    </source>
</evidence>
<evidence type="ECO:0000256" key="3">
    <source>
        <dbReference type="ARBA" id="ARBA00023163"/>
    </source>
</evidence>
<name>A0A1J7C066_9ACTN</name>
<keyword evidence="7" id="KW-1185">Reference proteome</keyword>
<dbReference type="GO" id="GO:0045892">
    <property type="term" value="P:negative regulation of DNA-templated transcription"/>
    <property type="evidence" value="ECO:0007669"/>
    <property type="project" value="TreeGrafter"/>
</dbReference>
<sequence>MSQSVGRALELLIRLGEGPGTLDGLAAGLDVHKTTVLRLLRTLEEQRFVYRDQQHRYHLGSRSFELAGAALEQREIRATAAPFLARLGEATGQTVHLGVREGGEVVYLDKYDARTPIRMYSRIGRPMPQHCTAIGKVLLADLPEKERRAAAEALDYRRFTEHTVTGPAAFLAELERTARRGWGLDDGEHETFMTCIGAPVRDATGAVAAAVSLSVPDVVLGREDVLALLPQLLETAGEISRAAGYR</sequence>
<dbReference type="STRING" id="1428644.BIV57_02425"/>
<evidence type="ECO:0000313" key="6">
    <source>
        <dbReference type="EMBL" id="OIV39121.1"/>
    </source>
</evidence>
<organism evidence="6 7">
    <name type="scientific">Mangrovactinospora gilvigrisea</name>
    <dbReference type="NCBI Taxonomy" id="1428644"/>
    <lineage>
        <taxon>Bacteria</taxon>
        <taxon>Bacillati</taxon>
        <taxon>Actinomycetota</taxon>
        <taxon>Actinomycetes</taxon>
        <taxon>Kitasatosporales</taxon>
        <taxon>Streptomycetaceae</taxon>
        <taxon>Mangrovactinospora</taxon>
    </lineage>
</organism>
<feature type="domain" description="IclR-ED" evidence="5">
    <location>
        <begin position="62"/>
        <end position="245"/>
    </location>
</feature>
<dbReference type="InterPro" id="IPR036390">
    <property type="entry name" value="WH_DNA-bd_sf"/>
</dbReference>
<dbReference type="AlphaFoldDB" id="A0A1J7C066"/>
<dbReference type="SUPFAM" id="SSF55781">
    <property type="entry name" value="GAF domain-like"/>
    <property type="match status" value="1"/>
</dbReference>
<dbReference type="InterPro" id="IPR014757">
    <property type="entry name" value="Tscrpt_reg_IclR_C"/>
</dbReference>
<evidence type="ECO:0000259" key="5">
    <source>
        <dbReference type="PROSITE" id="PS51078"/>
    </source>
</evidence>
<evidence type="ECO:0000256" key="1">
    <source>
        <dbReference type="ARBA" id="ARBA00023015"/>
    </source>
</evidence>
<dbReference type="InterPro" id="IPR050707">
    <property type="entry name" value="HTH_MetabolicPath_Reg"/>
</dbReference>
<dbReference type="EMBL" id="MLCF01000007">
    <property type="protein sequence ID" value="OIV39121.1"/>
    <property type="molecule type" value="Genomic_DNA"/>
</dbReference>
<dbReference type="GO" id="GO:0003677">
    <property type="term" value="F:DNA binding"/>
    <property type="evidence" value="ECO:0007669"/>
    <property type="project" value="UniProtKB-KW"/>
</dbReference>
<dbReference type="OrthoDB" id="9807558at2"/>
<evidence type="ECO:0000313" key="7">
    <source>
        <dbReference type="Proteomes" id="UP000243342"/>
    </source>
</evidence>
<dbReference type="GO" id="GO:0003700">
    <property type="term" value="F:DNA-binding transcription factor activity"/>
    <property type="evidence" value="ECO:0007669"/>
    <property type="project" value="TreeGrafter"/>
</dbReference>
<dbReference type="PROSITE" id="PS51078">
    <property type="entry name" value="ICLR_ED"/>
    <property type="match status" value="1"/>
</dbReference>
<accession>A0A1J7C066</accession>
<comment type="caution">
    <text evidence="6">The sequence shown here is derived from an EMBL/GenBank/DDBJ whole genome shotgun (WGS) entry which is preliminary data.</text>
</comment>
<dbReference type="RefSeq" id="WP_071654964.1">
    <property type="nucleotide sequence ID" value="NZ_MLCF01000007.1"/>
</dbReference>
<dbReference type="Gene3D" id="3.30.450.40">
    <property type="match status" value="1"/>
</dbReference>
<dbReference type="InterPro" id="IPR029016">
    <property type="entry name" value="GAF-like_dom_sf"/>
</dbReference>
<dbReference type="SUPFAM" id="SSF46785">
    <property type="entry name" value="Winged helix' DNA-binding domain"/>
    <property type="match status" value="1"/>
</dbReference>
<dbReference type="PANTHER" id="PTHR30136:SF24">
    <property type="entry name" value="HTH-TYPE TRANSCRIPTIONAL REPRESSOR ALLR"/>
    <property type="match status" value="1"/>
</dbReference>
<keyword evidence="2" id="KW-0238">DNA-binding</keyword>
<proteinExistence type="predicted"/>
<reference evidence="6 7" key="1">
    <citation type="submission" date="2016-10" db="EMBL/GenBank/DDBJ databases">
        <title>Genome sequence of Streptomyces gilvigriseus MUSC 26.</title>
        <authorList>
            <person name="Lee L.-H."/>
            <person name="Ser H.-L."/>
        </authorList>
    </citation>
    <scope>NUCLEOTIDE SEQUENCE [LARGE SCALE GENOMIC DNA]</scope>
    <source>
        <strain evidence="6 7">MUSC 26</strain>
    </source>
</reference>
<dbReference type="InterPro" id="IPR036388">
    <property type="entry name" value="WH-like_DNA-bd_sf"/>
</dbReference>
<gene>
    <name evidence="6" type="ORF">BIV57_02425</name>
</gene>
<dbReference type="Pfam" id="PF01614">
    <property type="entry name" value="IclR_C"/>
    <property type="match status" value="1"/>
</dbReference>
<feature type="domain" description="HTH iclR-type" evidence="4">
    <location>
        <begin position="2"/>
        <end position="61"/>
    </location>
</feature>
<dbReference type="PANTHER" id="PTHR30136">
    <property type="entry name" value="HELIX-TURN-HELIX TRANSCRIPTIONAL REGULATOR, ICLR FAMILY"/>
    <property type="match status" value="1"/>
</dbReference>
<dbReference type="Gene3D" id="1.10.10.10">
    <property type="entry name" value="Winged helix-like DNA-binding domain superfamily/Winged helix DNA-binding domain"/>
    <property type="match status" value="1"/>
</dbReference>
<evidence type="ECO:0000256" key="2">
    <source>
        <dbReference type="ARBA" id="ARBA00023125"/>
    </source>
</evidence>
<dbReference type="PROSITE" id="PS51077">
    <property type="entry name" value="HTH_ICLR"/>
    <property type="match status" value="1"/>
</dbReference>
<dbReference type="SMART" id="SM00346">
    <property type="entry name" value="HTH_ICLR"/>
    <property type="match status" value="1"/>
</dbReference>
<dbReference type="InterPro" id="IPR005471">
    <property type="entry name" value="Tscrpt_reg_IclR_N"/>
</dbReference>
<keyword evidence="3" id="KW-0804">Transcription</keyword>
<protein>
    <submittedName>
        <fullName evidence="6">IclR family transcriptional regulator</fullName>
    </submittedName>
</protein>
<dbReference type="Pfam" id="PF09339">
    <property type="entry name" value="HTH_IclR"/>
    <property type="match status" value="1"/>
</dbReference>
<keyword evidence="1" id="KW-0805">Transcription regulation</keyword>